<evidence type="ECO:0000313" key="2">
    <source>
        <dbReference type="EMBL" id="KAH6886191.1"/>
    </source>
</evidence>
<dbReference type="PANTHER" id="PTHR33112:SF11">
    <property type="entry name" value="HETEROKARYON INCOMPATIBILITY DOMAIN-CONTAINING PROTEIN"/>
    <property type="match status" value="1"/>
</dbReference>
<dbReference type="InterPro" id="IPR010730">
    <property type="entry name" value="HET"/>
</dbReference>
<proteinExistence type="predicted"/>
<comment type="caution">
    <text evidence="2">The sequence shown here is derived from an EMBL/GenBank/DDBJ whole genome shotgun (WGS) entry which is preliminary data.</text>
</comment>
<name>A0A9P8W3A4_9HYPO</name>
<evidence type="ECO:0000313" key="3">
    <source>
        <dbReference type="Proteomes" id="UP000777438"/>
    </source>
</evidence>
<sequence>MAANLCSVCRDIFRGKQRLAEDQPHHRSKDDYLTAAKQGCYICCTITDSKQWKSVEIQHPPPQPQWYLTTPRDAPPGFLRLTIDTLGDEPSQPPDERSMHSSDVVEPFEEFMLDAPAWTFSLVPASDAGDLFDYKIPTEPLHHPDSLHLSQSWFETCCRDHISCRPPNPDFRPTRLVQIINDKEVKVILPSQTACGPYVAFSHCWGKAKTLKLLQSNLAQLCSGIQVTDLPESYKEAIRMCRGLKLDHIWIDSLCIIQDSVDDWRREAAMMKDVYGNCILNLCASAAAENSETSFRARVPGFIPPFEVHLEWDGMERQRYYLTDSEMYMTEILESPLRSRAWVLQEVYLSKRSLSLTRRQIWWECRQNLACETFPGGVPMGLIRKDVAESMQELTRQTAESQAAESTDVSAIHSTWISLVERYTQCGLTVLSDRMMAFSGIAQMFPEHRNMKTQYMAGVWRTQLPLALMWSTVKIFWTYRPDTYRAPSWSWASVEGGLTFAGYAEAEEGDWEAICTVANAEMHLLDPNHETGLLKGGVIEINGHLMGPCTMDQDSALTYYSDSSNTPLAELQAADWATDETTKDATGTASYLDKLNPTLCRRGIVDGAIRVKLSLEDAKDRLYCLPIMKRTRGGEVTASGLVLFQPKHQKGVFQRVGEFSNMPLEQGTLSRFQVQGVLLV</sequence>
<organism evidence="2 3">
    <name type="scientific">Thelonectria olida</name>
    <dbReference type="NCBI Taxonomy" id="1576542"/>
    <lineage>
        <taxon>Eukaryota</taxon>
        <taxon>Fungi</taxon>
        <taxon>Dikarya</taxon>
        <taxon>Ascomycota</taxon>
        <taxon>Pezizomycotina</taxon>
        <taxon>Sordariomycetes</taxon>
        <taxon>Hypocreomycetidae</taxon>
        <taxon>Hypocreales</taxon>
        <taxon>Nectriaceae</taxon>
        <taxon>Thelonectria</taxon>
    </lineage>
</organism>
<protein>
    <submittedName>
        <fullName evidence="2">HET-domain-containing protein</fullName>
    </submittedName>
</protein>
<evidence type="ECO:0000259" key="1">
    <source>
        <dbReference type="Pfam" id="PF06985"/>
    </source>
</evidence>
<dbReference type="Pfam" id="PF06985">
    <property type="entry name" value="HET"/>
    <property type="match status" value="1"/>
</dbReference>
<reference evidence="2 3" key="1">
    <citation type="journal article" date="2021" name="Nat. Commun.">
        <title>Genetic determinants of endophytism in the Arabidopsis root mycobiome.</title>
        <authorList>
            <person name="Mesny F."/>
            <person name="Miyauchi S."/>
            <person name="Thiergart T."/>
            <person name="Pickel B."/>
            <person name="Atanasova L."/>
            <person name="Karlsson M."/>
            <person name="Huettel B."/>
            <person name="Barry K.W."/>
            <person name="Haridas S."/>
            <person name="Chen C."/>
            <person name="Bauer D."/>
            <person name="Andreopoulos W."/>
            <person name="Pangilinan J."/>
            <person name="LaButti K."/>
            <person name="Riley R."/>
            <person name="Lipzen A."/>
            <person name="Clum A."/>
            <person name="Drula E."/>
            <person name="Henrissat B."/>
            <person name="Kohler A."/>
            <person name="Grigoriev I.V."/>
            <person name="Martin F.M."/>
            <person name="Hacquard S."/>
        </authorList>
    </citation>
    <scope>NUCLEOTIDE SEQUENCE [LARGE SCALE GENOMIC DNA]</scope>
    <source>
        <strain evidence="2 3">MPI-CAGE-CH-0241</strain>
    </source>
</reference>
<dbReference type="OrthoDB" id="5347061at2759"/>
<gene>
    <name evidence="2" type="ORF">B0T10DRAFT_516173</name>
</gene>
<dbReference type="PANTHER" id="PTHR33112">
    <property type="entry name" value="DOMAIN PROTEIN, PUTATIVE-RELATED"/>
    <property type="match status" value="1"/>
</dbReference>
<dbReference type="Proteomes" id="UP000777438">
    <property type="component" value="Unassembled WGS sequence"/>
</dbReference>
<dbReference type="AlphaFoldDB" id="A0A9P8W3A4"/>
<feature type="domain" description="Heterokaryon incompatibility" evidence="1">
    <location>
        <begin position="198"/>
        <end position="346"/>
    </location>
</feature>
<keyword evidence="3" id="KW-1185">Reference proteome</keyword>
<dbReference type="EMBL" id="JAGPYM010000016">
    <property type="protein sequence ID" value="KAH6886191.1"/>
    <property type="molecule type" value="Genomic_DNA"/>
</dbReference>
<accession>A0A9P8W3A4</accession>